<dbReference type="Proteomes" id="UP001217741">
    <property type="component" value="Unassembled WGS sequence"/>
</dbReference>
<gene>
    <name evidence="2" type="ORF">P3W50_19610</name>
</gene>
<evidence type="ECO:0000313" key="2">
    <source>
        <dbReference type="EMBL" id="MDF3872660.1"/>
    </source>
</evidence>
<evidence type="ECO:0000259" key="1">
    <source>
        <dbReference type="Pfam" id="PF06527"/>
    </source>
</evidence>
<evidence type="ECO:0000313" key="3">
    <source>
        <dbReference type="Proteomes" id="UP001217741"/>
    </source>
</evidence>
<proteinExistence type="predicted"/>
<protein>
    <recommendedName>
        <fullName evidence="1">TniQ domain-containing protein</fullName>
    </recommendedName>
</protein>
<reference evidence="2" key="1">
    <citation type="submission" date="2023-03" db="EMBL/GenBank/DDBJ databases">
        <title>Draft assemblies of triclosan tolerant bacteria isolated from returned activated sludge.</title>
        <authorList>
            <person name="Van Hamelsveld S."/>
        </authorList>
    </citation>
    <scope>NUCLEOTIDE SEQUENCE</scope>
    <source>
        <strain evidence="2">GW210012_S60</strain>
    </source>
</reference>
<organism evidence="2 3">
    <name type="scientific">Pseudomonas putida</name>
    <name type="common">Arthrobacter siderocapsulatus</name>
    <dbReference type="NCBI Taxonomy" id="303"/>
    <lineage>
        <taxon>Bacteria</taxon>
        <taxon>Pseudomonadati</taxon>
        <taxon>Pseudomonadota</taxon>
        <taxon>Gammaproteobacteria</taxon>
        <taxon>Pseudomonadales</taxon>
        <taxon>Pseudomonadaceae</taxon>
        <taxon>Pseudomonas</taxon>
    </lineage>
</organism>
<name>A0AAW6PTA9_PSEPU</name>
<dbReference type="AlphaFoldDB" id="A0AAW6PTA9"/>
<dbReference type="InterPro" id="IPR009492">
    <property type="entry name" value="TniQ"/>
</dbReference>
<dbReference type="EMBL" id="JARJLO010000300">
    <property type="protein sequence ID" value="MDF3872660.1"/>
    <property type="molecule type" value="Genomic_DNA"/>
</dbReference>
<accession>A0AAW6PTA9</accession>
<comment type="caution">
    <text evidence="2">The sequence shown here is derived from an EMBL/GenBank/DDBJ whole genome shotgun (WGS) entry which is preliminary data.</text>
</comment>
<feature type="domain" description="TniQ" evidence="1">
    <location>
        <begin position="3"/>
        <end position="130"/>
    </location>
</feature>
<sequence length="277" mass="31984">MTYSPLPGEFIGSAFRRGRELLDTRHGTKGCDYSIKAVLSTEGHPKYKIVFSEILVAHGVAEQSLREHSLYPYIMALGRRPTSAAFTPTQRWRICTVCVQNDIERYGAAFIHSCHLPSLVTHCRIHATALHMECPTCKKRITSHNLSDLRECSESFLNEPTFFGSLQQEFAIFAHDLFRFRGEPLKTLSFDRTLYDKFVKAVYNDNHALAYDDYLSFIYRSFGLRFNHEFSSENTLNLSSAMAFLTFRTADSFFESMYQMSWLNELPKMDMQPNRFA</sequence>
<dbReference type="Pfam" id="PF06527">
    <property type="entry name" value="TniQ"/>
    <property type="match status" value="1"/>
</dbReference>
<dbReference type="RefSeq" id="WP_141745125.1">
    <property type="nucleotide sequence ID" value="NZ_BQII01000080.1"/>
</dbReference>